<name>A0AAP0I1T4_9MAGN</name>
<protein>
    <submittedName>
        <fullName evidence="1">Uncharacterized protein</fullName>
    </submittedName>
</protein>
<reference evidence="1 2" key="1">
    <citation type="submission" date="2024-01" db="EMBL/GenBank/DDBJ databases">
        <title>Genome assemblies of Stephania.</title>
        <authorList>
            <person name="Yang L."/>
        </authorList>
    </citation>
    <scope>NUCLEOTIDE SEQUENCE [LARGE SCALE GENOMIC DNA]</scope>
    <source>
        <strain evidence="1">YNDBR</strain>
        <tissue evidence="1">Leaf</tissue>
    </source>
</reference>
<dbReference type="Proteomes" id="UP001420932">
    <property type="component" value="Unassembled WGS sequence"/>
</dbReference>
<dbReference type="EMBL" id="JBBNAF010000010">
    <property type="protein sequence ID" value="KAK9106812.1"/>
    <property type="molecule type" value="Genomic_DNA"/>
</dbReference>
<evidence type="ECO:0000313" key="1">
    <source>
        <dbReference type="EMBL" id="KAK9106812.1"/>
    </source>
</evidence>
<organism evidence="1 2">
    <name type="scientific">Stephania yunnanensis</name>
    <dbReference type="NCBI Taxonomy" id="152371"/>
    <lineage>
        <taxon>Eukaryota</taxon>
        <taxon>Viridiplantae</taxon>
        <taxon>Streptophyta</taxon>
        <taxon>Embryophyta</taxon>
        <taxon>Tracheophyta</taxon>
        <taxon>Spermatophyta</taxon>
        <taxon>Magnoliopsida</taxon>
        <taxon>Ranunculales</taxon>
        <taxon>Menispermaceae</taxon>
        <taxon>Menispermoideae</taxon>
        <taxon>Cissampelideae</taxon>
        <taxon>Stephania</taxon>
    </lineage>
</organism>
<evidence type="ECO:0000313" key="2">
    <source>
        <dbReference type="Proteomes" id="UP001420932"/>
    </source>
</evidence>
<accession>A0AAP0I1T4</accession>
<comment type="caution">
    <text evidence="1">The sequence shown here is derived from an EMBL/GenBank/DDBJ whole genome shotgun (WGS) entry which is preliminary data.</text>
</comment>
<gene>
    <name evidence="1" type="ORF">Syun_022823</name>
</gene>
<sequence length="63" mass="7478">MVYWRGFQCGQISSGKVIKCKNEYQFSQVQRTHLKNRTRGSSDSKWSLNLVRFERISHSMHSK</sequence>
<keyword evidence="2" id="KW-1185">Reference proteome</keyword>
<dbReference type="AlphaFoldDB" id="A0AAP0I1T4"/>
<proteinExistence type="predicted"/>